<protein>
    <submittedName>
        <fullName evidence="1">Uncharacterized protein</fullName>
    </submittedName>
</protein>
<dbReference type="EMBL" id="NCEQ01000007">
    <property type="protein sequence ID" value="OYX56998.1"/>
    <property type="molecule type" value="Genomic_DNA"/>
</dbReference>
<gene>
    <name evidence="1" type="ORF">B7Y86_09660</name>
</gene>
<organism evidence="1 2">
    <name type="scientific">Brevundimonas subvibrioides</name>
    <dbReference type="NCBI Taxonomy" id="74313"/>
    <lineage>
        <taxon>Bacteria</taxon>
        <taxon>Pseudomonadati</taxon>
        <taxon>Pseudomonadota</taxon>
        <taxon>Alphaproteobacteria</taxon>
        <taxon>Caulobacterales</taxon>
        <taxon>Caulobacteraceae</taxon>
        <taxon>Brevundimonas</taxon>
    </lineage>
</organism>
<dbReference type="Proteomes" id="UP000216147">
    <property type="component" value="Unassembled WGS sequence"/>
</dbReference>
<proteinExistence type="predicted"/>
<evidence type="ECO:0000313" key="2">
    <source>
        <dbReference type="Proteomes" id="UP000216147"/>
    </source>
</evidence>
<sequence length="74" mass="7849">MFFGLHLIPCTPAKAGVQIGKTCDLNSLKGARPLPRLSVIWPPAFAGMRGEIGKSAQEVSDRVASDSAQNALKQ</sequence>
<accession>A0A258HL16</accession>
<name>A0A258HL16_9CAUL</name>
<evidence type="ECO:0000313" key="1">
    <source>
        <dbReference type="EMBL" id="OYX56998.1"/>
    </source>
</evidence>
<dbReference type="AlphaFoldDB" id="A0A258HL16"/>
<reference evidence="1 2" key="1">
    <citation type="submission" date="2017-03" db="EMBL/GenBank/DDBJ databases">
        <title>Lifting the veil on microbial sulfur biogeochemistry in mining wastewaters.</title>
        <authorList>
            <person name="Kantor R.S."/>
            <person name="Colenbrander Nelson T."/>
            <person name="Marshall S."/>
            <person name="Bennett D."/>
            <person name="Apte S."/>
            <person name="Camacho D."/>
            <person name="Thomas B.C."/>
            <person name="Warren L.A."/>
            <person name="Banfield J.F."/>
        </authorList>
    </citation>
    <scope>NUCLEOTIDE SEQUENCE [LARGE SCALE GENOMIC DNA]</scope>
    <source>
        <strain evidence="1">32-68-21</strain>
    </source>
</reference>
<comment type="caution">
    <text evidence="1">The sequence shown here is derived from an EMBL/GenBank/DDBJ whole genome shotgun (WGS) entry which is preliminary data.</text>
</comment>